<proteinExistence type="predicted"/>
<dbReference type="InterPro" id="IPR000210">
    <property type="entry name" value="BTB/POZ_dom"/>
</dbReference>
<feature type="domain" description="BTB" evidence="2">
    <location>
        <begin position="25"/>
        <end position="95"/>
    </location>
</feature>
<evidence type="ECO:0000313" key="3">
    <source>
        <dbReference type="EMBL" id="CAB3379761.1"/>
    </source>
</evidence>
<gene>
    <name evidence="3" type="ORF">CLODIP_2_CD11553</name>
</gene>
<protein>
    <recommendedName>
        <fullName evidence="2">BTB domain-containing protein</fullName>
    </recommendedName>
</protein>
<dbReference type="AlphaFoldDB" id="A0A8S1DGI9"/>
<organism evidence="3 4">
    <name type="scientific">Cloeon dipterum</name>
    <dbReference type="NCBI Taxonomy" id="197152"/>
    <lineage>
        <taxon>Eukaryota</taxon>
        <taxon>Metazoa</taxon>
        <taxon>Ecdysozoa</taxon>
        <taxon>Arthropoda</taxon>
        <taxon>Hexapoda</taxon>
        <taxon>Insecta</taxon>
        <taxon>Pterygota</taxon>
        <taxon>Palaeoptera</taxon>
        <taxon>Ephemeroptera</taxon>
        <taxon>Pisciforma</taxon>
        <taxon>Baetidae</taxon>
        <taxon>Cloeon</taxon>
    </lineage>
</organism>
<dbReference type="EMBL" id="CADEPI010000195">
    <property type="protein sequence ID" value="CAB3379761.1"/>
    <property type="molecule type" value="Genomic_DNA"/>
</dbReference>
<evidence type="ECO:0000313" key="4">
    <source>
        <dbReference type="Proteomes" id="UP000494165"/>
    </source>
</evidence>
<comment type="caution">
    <text evidence="3">The sequence shown here is derived from an EMBL/GenBank/DDBJ whole genome shotgun (WGS) entry which is preliminary data.</text>
</comment>
<sequence>MSENFPRGGSTSWKKVTLPTTNSSSDSSILLNKSTVYIYASKVQLISSREYVKKRIANSKQKDRKIHQVVLPPNKPEIIRRVLEFTFSGGKMLSEVENVQQCVGLNMSPPRNLSSKNSANTANKFCSRNSSPLTPSGPFSTHSKTVTISFTKPLKSFWRRTARWC</sequence>
<dbReference type="PROSITE" id="PS50097">
    <property type="entry name" value="BTB"/>
    <property type="match status" value="1"/>
</dbReference>
<evidence type="ECO:0000259" key="2">
    <source>
        <dbReference type="PROSITE" id="PS50097"/>
    </source>
</evidence>
<name>A0A8S1DGI9_9INSE</name>
<feature type="compositionally biased region" description="Polar residues" evidence="1">
    <location>
        <begin position="1"/>
        <end position="14"/>
    </location>
</feature>
<accession>A0A8S1DGI9</accession>
<feature type="region of interest" description="Disordered" evidence="1">
    <location>
        <begin position="1"/>
        <end position="26"/>
    </location>
</feature>
<dbReference type="Proteomes" id="UP000494165">
    <property type="component" value="Unassembled WGS sequence"/>
</dbReference>
<keyword evidence="4" id="KW-1185">Reference proteome</keyword>
<feature type="compositionally biased region" description="Low complexity" evidence="1">
    <location>
        <begin position="17"/>
        <end position="26"/>
    </location>
</feature>
<feature type="region of interest" description="Disordered" evidence="1">
    <location>
        <begin position="110"/>
        <end position="138"/>
    </location>
</feature>
<reference evidence="3 4" key="1">
    <citation type="submission" date="2020-04" db="EMBL/GenBank/DDBJ databases">
        <authorList>
            <person name="Alioto T."/>
            <person name="Alioto T."/>
            <person name="Gomez Garrido J."/>
        </authorList>
    </citation>
    <scope>NUCLEOTIDE SEQUENCE [LARGE SCALE GENOMIC DNA]</scope>
</reference>
<evidence type="ECO:0000256" key="1">
    <source>
        <dbReference type="SAM" id="MobiDB-lite"/>
    </source>
</evidence>